<keyword evidence="1" id="KW-0812">Transmembrane</keyword>
<dbReference type="EMBL" id="QGDL01000013">
    <property type="protein sequence ID" value="PWJ23676.1"/>
    <property type="molecule type" value="Genomic_DNA"/>
</dbReference>
<dbReference type="Proteomes" id="UP000245845">
    <property type="component" value="Unassembled WGS sequence"/>
</dbReference>
<gene>
    <name evidence="2" type="ORF">A8806_113110</name>
</gene>
<dbReference type="RefSeq" id="WP_109732857.1">
    <property type="nucleotide sequence ID" value="NZ_BAAACK010000005.1"/>
</dbReference>
<keyword evidence="1" id="KW-0472">Membrane</keyword>
<feature type="transmembrane region" description="Helical" evidence="1">
    <location>
        <begin position="64"/>
        <end position="84"/>
    </location>
</feature>
<name>A0A2Y9BMC8_9FIRM</name>
<proteinExistence type="predicted"/>
<keyword evidence="1" id="KW-1133">Transmembrane helix</keyword>
<sequence>MTKAKKHNPLSYLGWLGLVGVVGTNTGDWLLQLFLIYFFFFIYTNMPADELFWMNVRKAGFRAFIFEVAANSLILVIVAVLEHIKYISADMVTLVMRLYLISFVAAMAIFIAMLWQINRQERKYMEE</sequence>
<keyword evidence="3" id="KW-1185">Reference proteome</keyword>
<accession>A0A2Y9BMC8</accession>
<feature type="transmembrane region" description="Helical" evidence="1">
    <location>
        <begin position="12"/>
        <end position="43"/>
    </location>
</feature>
<reference evidence="2 3" key="1">
    <citation type="submission" date="2018-05" db="EMBL/GenBank/DDBJ databases">
        <title>The Hungate 1000. A catalogue of reference genomes from the rumen microbiome.</title>
        <authorList>
            <person name="Kelly W."/>
        </authorList>
    </citation>
    <scope>NUCLEOTIDE SEQUENCE [LARGE SCALE GENOMIC DNA]</scope>
    <source>
        <strain evidence="2 3">NLAE-zl-C242</strain>
    </source>
</reference>
<evidence type="ECO:0000313" key="3">
    <source>
        <dbReference type="Proteomes" id="UP000245845"/>
    </source>
</evidence>
<dbReference type="OrthoDB" id="9993173at2"/>
<protein>
    <submittedName>
        <fullName evidence="2">Uncharacterized protein DUF3796</fullName>
    </submittedName>
</protein>
<organism evidence="2 3">
    <name type="scientific">Faecalicatena orotica</name>
    <dbReference type="NCBI Taxonomy" id="1544"/>
    <lineage>
        <taxon>Bacteria</taxon>
        <taxon>Bacillati</taxon>
        <taxon>Bacillota</taxon>
        <taxon>Clostridia</taxon>
        <taxon>Lachnospirales</taxon>
        <taxon>Lachnospiraceae</taxon>
        <taxon>Faecalicatena</taxon>
    </lineage>
</organism>
<evidence type="ECO:0000313" key="2">
    <source>
        <dbReference type="EMBL" id="PWJ23676.1"/>
    </source>
</evidence>
<dbReference type="AlphaFoldDB" id="A0A2Y9BMC8"/>
<comment type="caution">
    <text evidence="2">The sequence shown here is derived from an EMBL/GenBank/DDBJ whole genome shotgun (WGS) entry which is preliminary data.</text>
</comment>
<evidence type="ECO:0000256" key="1">
    <source>
        <dbReference type="SAM" id="Phobius"/>
    </source>
</evidence>
<feature type="transmembrane region" description="Helical" evidence="1">
    <location>
        <begin position="96"/>
        <end position="115"/>
    </location>
</feature>